<name>A0A835LUM6_9MAGN</name>
<comment type="caution">
    <text evidence="1">The sequence shown here is derived from an EMBL/GenBank/DDBJ whole genome shotgun (WGS) entry which is preliminary data.</text>
</comment>
<keyword evidence="2" id="KW-1185">Reference proteome</keyword>
<protein>
    <recommendedName>
        <fullName evidence="3">DUF4283 domain-containing protein</fullName>
    </recommendedName>
</protein>
<gene>
    <name evidence="1" type="ORF">IFM89_006037</name>
</gene>
<organism evidence="1 2">
    <name type="scientific">Coptis chinensis</name>
    <dbReference type="NCBI Taxonomy" id="261450"/>
    <lineage>
        <taxon>Eukaryota</taxon>
        <taxon>Viridiplantae</taxon>
        <taxon>Streptophyta</taxon>
        <taxon>Embryophyta</taxon>
        <taxon>Tracheophyta</taxon>
        <taxon>Spermatophyta</taxon>
        <taxon>Magnoliopsida</taxon>
        <taxon>Ranunculales</taxon>
        <taxon>Ranunculaceae</taxon>
        <taxon>Coptidoideae</taxon>
        <taxon>Coptis</taxon>
    </lineage>
</organism>
<reference evidence="1 2" key="1">
    <citation type="submission" date="2020-10" db="EMBL/GenBank/DDBJ databases">
        <title>The Coptis chinensis genome and diversification of protoberbering-type alkaloids.</title>
        <authorList>
            <person name="Wang B."/>
            <person name="Shu S."/>
            <person name="Song C."/>
            <person name="Liu Y."/>
        </authorList>
    </citation>
    <scope>NUCLEOTIDE SEQUENCE [LARGE SCALE GENOMIC DNA]</scope>
    <source>
        <strain evidence="1">HL-2020</strain>
        <tissue evidence="1">Leaf</tissue>
    </source>
</reference>
<evidence type="ECO:0008006" key="3">
    <source>
        <dbReference type="Google" id="ProtNLM"/>
    </source>
</evidence>
<proteinExistence type="predicted"/>
<dbReference type="Proteomes" id="UP000631114">
    <property type="component" value="Unassembled WGS sequence"/>
</dbReference>
<dbReference type="AlphaFoldDB" id="A0A835LUM6"/>
<sequence length="253" mass="29831">MVGSKGKTTINQDQSNNIENLSADFTQKVHLPYKSTTTIVYSGRMKAKLLEHNKLSIFIRILDGKIVAGNLRVGLEKLWAPFKIVKMEFYKNEIFKVWLENQHQLELILKRQPWIVSQHILQIEPWTDMKESKELDFIKFFIWFKRQEISQGKAVDIDENYAQVQTEVVESYNREREQRRKTPLNIIMEDRENSMSSNGGMRLVWERFVNVEVLGSESWFIHYNVELNINGKDEKFVLSCVYGNPKLAVRKMQ</sequence>
<evidence type="ECO:0000313" key="2">
    <source>
        <dbReference type="Proteomes" id="UP000631114"/>
    </source>
</evidence>
<accession>A0A835LUM6</accession>
<evidence type="ECO:0000313" key="1">
    <source>
        <dbReference type="EMBL" id="KAF9608110.1"/>
    </source>
</evidence>
<dbReference type="OrthoDB" id="1113909at2759"/>
<dbReference type="EMBL" id="JADFTS010000004">
    <property type="protein sequence ID" value="KAF9608110.1"/>
    <property type="molecule type" value="Genomic_DNA"/>
</dbReference>